<gene>
    <name evidence="1" type="ORF">O0Q50_20570</name>
</gene>
<protein>
    <submittedName>
        <fullName evidence="1">Uncharacterized protein</fullName>
    </submittedName>
</protein>
<name>A0AAX6NDJ7_PRIAR</name>
<proteinExistence type="predicted"/>
<dbReference type="RefSeq" id="WP_316910799.1">
    <property type="nucleotide sequence ID" value="NZ_JAPTGD010000002.1"/>
</dbReference>
<dbReference type="InterPro" id="IPR036388">
    <property type="entry name" value="WH-like_DNA-bd_sf"/>
</dbReference>
<comment type="caution">
    <text evidence="1">The sequence shown here is derived from an EMBL/GenBank/DDBJ whole genome shotgun (WGS) entry which is preliminary data.</text>
</comment>
<dbReference type="AlphaFoldDB" id="A0AAX6NDJ7"/>
<reference evidence="1" key="1">
    <citation type="journal article" date="2022" name="J Environ Chem Eng">
        <title>Biodegradation of petroleum oil using a constructed nonpathogenic and heavy metal-tolerant bacterial consortium isolated from marine sponges.</title>
        <authorList>
            <person name="Dechsakulwatana C."/>
            <person name="Rungsihiranrut A."/>
            <person name="Muangchinda C."/>
            <person name="Ningthoujam R."/>
            <person name="Klankeo P."/>
            <person name="Pinyakong O."/>
        </authorList>
    </citation>
    <scope>NUCLEOTIDE SEQUENCE</scope>
    <source>
        <strain evidence="1">TL01-2</strain>
    </source>
</reference>
<dbReference type="InterPro" id="IPR013324">
    <property type="entry name" value="RNA_pol_sigma_r3/r4-like"/>
</dbReference>
<dbReference type="Proteomes" id="UP001269400">
    <property type="component" value="Unassembled WGS sequence"/>
</dbReference>
<dbReference type="EMBL" id="JAPTGD010000002">
    <property type="protein sequence ID" value="MDU9693574.1"/>
    <property type="molecule type" value="Genomic_DNA"/>
</dbReference>
<dbReference type="SUPFAM" id="SSF88659">
    <property type="entry name" value="Sigma3 and sigma4 domains of RNA polymerase sigma factors"/>
    <property type="match status" value="1"/>
</dbReference>
<dbReference type="Gene3D" id="1.10.10.60">
    <property type="entry name" value="Homeodomain-like"/>
    <property type="match status" value="1"/>
</dbReference>
<organism evidence="1 2">
    <name type="scientific">Priestia aryabhattai</name>
    <name type="common">Bacillus aryabhattai</name>
    <dbReference type="NCBI Taxonomy" id="412384"/>
    <lineage>
        <taxon>Bacteria</taxon>
        <taxon>Bacillati</taxon>
        <taxon>Bacillota</taxon>
        <taxon>Bacilli</taxon>
        <taxon>Bacillales</taxon>
        <taxon>Bacillaceae</taxon>
        <taxon>Priestia</taxon>
    </lineage>
</organism>
<accession>A0AAX6NDJ7</accession>
<reference evidence="1" key="2">
    <citation type="submission" date="2022-12" db="EMBL/GenBank/DDBJ databases">
        <authorList>
            <person name="Dechsakulwatana C."/>
            <person name="Rungsihiranrut A."/>
            <person name="Muangchinda C."/>
            <person name="Ningthoujam R."/>
            <person name="Klankeo P."/>
            <person name="Pinyakong O."/>
        </authorList>
    </citation>
    <scope>NUCLEOTIDE SEQUENCE</scope>
    <source>
        <strain evidence="1">TL01-2</strain>
    </source>
</reference>
<sequence length="209" mass="25239">MLLAKEEQQEKPVYRKWTREEEERLTSLYGTKSIYSIARILNRNPSGVLNKVKRMKLSSSNEYQGLINITQFGKILNVQPPTIKSWIENREFPYTRRVTTFKHSYILIDIGEFWEWAEKNRDVIDFSRIQPQILLPEPEWFQAEREADKKTRKKGKRFYTKEEDELIWNLYYKEKLNYKQISQRLDRPEGSVSKRLSRIRLKRKTSSNN</sequence>
<evidence type="ECO:0000313" key="1">
    <source>
        <dbReference type="EMBL" id="MDU9693574.1"/>
    </source>
</evidence>
<evidence type="ECO:0000313" key="2">
    <source>
        <dbReference type="Proteomes" id="UP001269400"/>
    </source>
</evidence>
<dbReference type="Gene3D" id="1.10.10.10">
    <property type="entry name" value="Winged helix-like DNA-binding domain superfamily/Winged helix DNA-binding domain"/>
    <property type="match status" value="1"/>
</dbReference>